<accession>A0A1G6GT85</accession>
<organism evidence="1 2">
    <name type="scientific">Sanguibacter gelidistatuariae</name>
    <dbReference type="NCBI Taxonomy" id="1814289"/>
    <lineage>
        <taxon>Bacteria</taxon>
        <taxon>Bacillati</taxon>
        <taxon>Actinomycetota</taxon>
        <taxon>Actinomycetes</taxon>
        <taxon>Micrococcales</taxon>
        <taxon>Sanguibacteraceae</taxon>
        <taxon>Sanguibacter</taxon>
    </lineage>
</organism>
<dbReference type="InterPro" id="IPR016031">
    <property type="entry name" value="Trp_RNA-bd_attenuator-like_dom"/>
</dbReference>
<dbReference type="AlphaFoldDB" id="A0A1G6GT85"/>
<name>A0A1G6GT85_9MICO</name>
<protein>
    <submittedName>
        <fullName evidence="1">Biogenesis AIM24</fullName>
    </submittedName>
</protein>
<dbReference type="STRING" id="1814289.SAMN05216410_0449"/>
<sequence length="246" mass="26586">MSIQIHNPGTLPVNDNIPGNDYAFCVDLAGTPWFTSKGAMIAYYGNVAFEPLSRTNLTAMVASQFSSPLYADDWVVAQGQGKLILGDRGYNINSFDLDDGNLTIRASNLLAFEPGLSLKQSIVPGFLTLLGTGKFLASSNGPVMFAEPPLRVDPQALVGWADCPSPSHHFDAAWMHSFLSVVGGFFGMDSDEERQFDFTGAGTVLVQSSEKMLNDGHVLRQLEAQTVQLSQASLLQLHRSIGSRLS</sequence>
<dbReference type="SUPFAM" id="SSF51219">
    <property type="entry name" value="TRAP-like"/>
    <property type="match status" value="1"/>
</dbReference>
<dbReference type="Proteomes" id="UP000199039">
    <property type="component" value="Unassembled WGS sequence"/>
</dbReference>
<dbReference type="Gene3D" id="3.60.160.10">
    <property type="entry name" value="Mitochondrial biogenesis AIM24"/>
    <property type="match status" value="1"/>
</dbReference>
<evidence type="ECO:0000313" key="1">
    <source>
        <dbReference type="EMBL" id="SDB85093.1"/>
    </source>
</evidence>
<dbReference type="EMBL" id="FMYH01000001">
    <property type="protein sequence ID" value="SDB85093.1"/>
    <property type="molecule type" value="Genomic_DNA"/>
</dbReference>
<proteinExistence type="predicted"/>
<dbReference type="PANTHER" id="PTHR38074">
    <property type="entry name" value="ALTERED INHERITANCE OF MITOCHONDRIA PROTEIN 24, MITOCHONDRIAL"/>
    <property type="match status" value="1"/>
</dbReference>
<dbReference type="PANTHER" id="PTHR38074:SF1">
    <property type="entry name" value="ALTERED INHERITANCE OF MITOCHONDRIA PROTEIN 24, MITOCHONDRIAL"/>
    <property type="match status" value="1"/>
</dbReference>
<reference evidence="1 2" key="1">
    <citation type="submission" date="2016-09" db="EMBL/GenBank/DDBJ databases">
        <authorList>
            <person name="Capua I."/>
            <person name="De Benedictis P."/>
            <person name="Joannis T."/>
            <person name="Lombin L.H."/>
            <person name="Cattoli G."/>
        </authorList>
    </citation>
    <scope>NUCLEOTIDE SEQUENCE [LARGE SCALE GENOMIC DNA]</scope>
    <source>
        <strain evidence="1 2">ISLP-3</strain>
    </source>
</reference>
<dbReference type="OrthoDB" id="3459791at2"/>
<dbReference type="InterPro" id="IPR002838">
    <property type="entry name" value="AIM24"/>
</dbReference>
<evidence type="ECO:0000313" key="2">
    <source>
        <dbReference type="Proteomes" id="UP000199039"/>
    </source>
</evidence>
<dbReference type="InterPro" id="IPR036983">
    <property type="entry name" value="AIM24_sf"/>
</dbReference>
<gene>
    <name evidence="1" type="ORF">SAMN05216410_0449</name>
</gene>
<dbReference type="RefSeq" id="WP_093180473.1">
    <property type="nucleotide sequence ID" value="NZ_FMYH01000001.1"/>
</dbReference>
<keyword evidence="2" id="KW-1185">Reference proteome</keyword>
<dbReference type="Pfam" id="PF01987">
    <property type="entry name" value="AIM24"/>
    <property type="match status" value="1"/>
</dbReference>